<comment type="subcellular location">
    <subcellularLocation>
        <location evidence="1">Membrane</location>
        <topology evidence="1">Single-pass membrane protein</topology>
    </subcellularLocation>
</comment>
<dbReference type="GO" id="GO:0016020">
    <property type="term" value="C:membrane"/>
    <property type="evidence" value="ECO:0007669"/>
    <property type="project" value="UniProtKB-SubCell"/>
</dbReference>
<proteinExistence type="predicted"/>
<keyword evidence="8" id="KW-1185">Reference proteome</keyword>
<dbReference type="NCBIfam" id="TIGR02532">
    <property type="entry name" value="IV_pilin_GFxxxE"/>
    <property type="match status" value="1"/>
</dbReference>
<dbReference type="PRINTS" id="PR00813">
    <property type="entry name" value="BCTERIALGSPG"/>
</dbReference>
<dbReference type="GO" id="GO:0015628">
    <property type="term" value="P:protein secretion by the type II secretion system"/>
    <property type="evidence" value="ECO:0007669"/>
    <property type="project" value="InterPro"/>
</dbReference>
<evidence type="ECO:0000313" key="8">
    <source>
        <dbReference type="Proteomes" id="UP000323166"/>
    </source>
</evidence>
<gene>
    <name evidence="7" type="ORF">LX24_01784</name>
</gene>
<evidence type="ECO:0000256" key="2">
    <source>
        <dbReference type="ARBA" id="ARBA00022481"/>
    </source>
</evidence>
<comment type="caution">
    <text evidence="7">The sequence shown here is derived from an EMBL/GenBank/DDBJ whole genome shotgun (WGS) entry which is preliminary data.</text>
</comment>
<evidence type="ECO:0000256" key="5">
    <source>
        <dbReference type="ARBA" id="ARBA00023136"/>
    </source>
</evidence>
<sequence>MMFWKISKTLKNRRGFTLVELMVVVVIIGILAGIAVPKYGNITEKSERSAVEANLRTIDSAISMYRAANGSYPEDATAADDVTTLNDYLQEWPSGPGTAKYGIEEGRAIVTSTNAVGGKTLSGEYLPINWEEE</sequence>
<dbReference type="PROSITE" id="PS00409">
    <property type="entry name" value="PROKAR_NTER_METHYL"/>
    <property type="match status" value="1"/>
</dbReference>
<dbReference type="RefSeq" id="WP_166511797.1">
    <property type="nucleotide sequence ID" value="NZ_VNHM01000009.1"/>
</dbReference>
<evidence type="ECO:0000256" key="3">
    <source>
        <dbReference type="ARBA" id="ARBA00022692"/>
    </source>
</evidence>
<keyword evidence="3 6" id="KW-0812">Transmembrane</keyword>
<dbReference type="SUPFAM" id="SSF54523">
    <property type="entry name" value="Pili subunits"/>
    <property type="match status" value="1"/>
</dbReference>
<keyword evidence="5 6" id="KW-0472">Membrane</keyword>
<dbReference type="InterPro" id="IPR012902">
    <property type="entry name" value="N_methyl_site"/>
</dbReference>
<reference evidence="7 8" key="1">
    <citation type="submission" date="2019-07" db="EMBL/GenBank/DDBJ databases">
        <title>Genomic Encyclopedia of Type Strains, Phase I: the one thousand microbial genomes (KMG-I) project.</title>
        <authorList>
            <person name="Kyrpides N."/>
        </authorList>
    </citation>
    <scope>NUCLEOTIDE SEQUENCE [LARGE SCALE GENOMIC DNA]</scope>
    <source>
        <strain evidence="7 8">DSM 6562</strain>
    </source>
</reference>
<feature type="transmembrane region" description="Helical" evidence="6">
    <location>
        <begin position="21"/>
        <end position="40"/>
    </location>
</feature>
<name>A0A5S4ZQH6_9FIRM</name>
<dbReference type="GO" id="GO:0015627">
    <property type="term" value="C:type II protein secretion system complex"/>
    <property type="evidence" value="ECO:0007669"/>
    <property type="project" value="InterPro"/>
</dbReference>
<dbReference type="InterPro" id="IPR045584">
    <property type="entry name" value="Pilin-like"/>
</dbReference>
<dbReference type="InterPro" id="IPR000983">
    <property type="entry name" value="Bac_GSPG_pilin"/>
</dbReference>
<accession>A0A5S4ZQH6</accession>
<keyword evidence="2" id="KW-0488">Methylation</keyword>
<dbReference type="Pfam" id="PF07963">
    <property type="entry name" value="N_methyl"/>
    <property type="match status" value="1"/>
</dbReference>
<keyword evidence="4 6" id="KW-1133">Transmembrane helix</keyword>
<protein>
    <submittedName>
        <fullName evidence="7">Type IV pilus assembly protein PilA</fullName>
    </submittedName>
</protein>
<evidence type="ECO:0000313" key="7">
    <source>
        <dbReference type="EMBL" id="TYO95057.1"/>
    </source>
</evidence>
<dbReference type="PANTHER" id="PTHR30093:SF44">
    <property type="entry name" value="TYPE II SECRETION SYSTEM CORE PROTEIN G"/>
    <property type="match status" value="1"/>
</dbReference>
<evidence type="ECO:0000256" key="6">
    <source>
        <dbReference type="SAM" id="Phobius"/>
    </source>
</evidence>
<dbReference type="AlphaFoldDB" id="A0A5S4ZQH6"/>
<evidence type="ECO:0000256" key="1">
    <source>
        <dbReference type="ARBA" id="ARBA00004167"/>
    </source>
</evidence>
<evidence type="ECO:0000256" key="4">
    <source>
        <dbReference type="ARBA" id="ARBA00022989"/>
    </source>
</evidence>
<dbReference type="Proteomes" id="UP000323166">
    <property type="component" value="Unassembled WGS sequence"/>
</dbReference>
<dbReference type="Gene3D" id="3.30.700.10">
    <property type="entry name" value="Glycoprotein, Type 4 Pilin"/>
    <property type="match status" value="1"/>
</dbReference>
<dbReference type="EMBL" id="VNHM01000009">
    <property type="protein sequence ID" value="TYO95057.1"/>
    <property type="molecule type" value="Genomic_DNA"/>
</dbReference>
<organism evidence="7 8">
    <name type="scientific">Desulfallas thermosapovorans DSM 6562</name>
    <dbReference type="NCBI Taxonomy" id="1121431"/>
    <lineage>
        <taxon>Bacteria</taxon>
        <taxon>Bacillati</taxon>
        <taxon>Bacillota</taxon>
        <taxon>Clostridia</taxon>
        <taxon>Eubacteriales</taxon>
        <taxon>Desulfallaceae</taxon>
        <taxon>Desulfallas</taxon>
    </lineage>
</organism>
<dbReference type="PANTHER" id="PTHR30093">
    <property type="entry name" value="GENERAL SECRETION PATHWAY PROTEIN G"/>
    <property type="match status" value="1"/>
</dbReference>